<proteinExistence type="predicted"/>
<dbReference type="AlphaFoldDB" id="A0A066WWR1"/>
<reference evidence="2" key="1">
    <citation type="journal article" date="2014" name="Genome Announc.">
        <title>Draft genome sequence of Colletotrichum sublineola, a destructive pathogen of cultivated sorghum.</title>
        <authorList>
            <person name="Baroncelli R."/>
            <person name="Sanz-Martin J.M."/>
            <person name="Rech G.E."/>
            <person name="Sukno S.A."/>
            <person name="Thon M.R."/>
        </authorList>
    </citation>
    <scope>NUCLEOTIDE SEQUENCE [LARGE SCALE GENOMIC DNA]</scope>
    <source>
        <strain evidence="2">TX430BB</strain>
    </source>
</reference>
<evidence type="ECO:0000313" key="2">
    <source>
        <dbReference type="Proteomes" id="UP000027238"/>
    </source>
</evidence>
<keyword evidence="2" id="KW-1185">Reference proteome</keyword>
<dbReference type="eggNOG" id="ENOG502RJG4">
    <property type="taxonomic scope" value="Eukaryota"/>
</dbReference>
<dbReference type="SUPFAM" id="SSF51182">
    <property type="entry name" value="RmlC-like cupins"/>
    <property type="match status" value="1"/>
</dbReference>
<dbReference type="EMBL" id="JMSE01001424">
    <property type="protein sequence ID" value="KDN61333.1"/>
    <property type="molecule type" value="Genomic_DNA"/>
</dbReference>
<dbReference type="STRING" id="1173701.A0A066WWR1"/>
<protein>
    <submittedName>
        <fullName evidence="1">Putative oxalate decarboxylase</fullName>
    </submittedName>
</protein>
<organism evidence="1 2">
    <name type="scientific">Colletotrichum sublineola</name>
    <name type="common">Sorghum anthracnose fungus</name>
    <dbReference type="NCBI Taxonomy" id="1173701"/>
    <lineage>
        <taxon>Eukaryota</taxon>
        <taxon>Fungi</taxon>
        <taxon>Dikarya</taxon>
        <taxon>Ascomycota</taxon>
        <taxon>Pezizomycotina</taxon>
        <taxon>Sordariomycetes</taxon>
        <taxon>Hypocreomycetidae</taxon>
        <taxon>Glomerellales</taxon>
        <taxon>Glomerellaceae</taxon>
        <taxon>Colletotrichum</taxon>
        <taxon>Colletotrichum graminicola species complex</taxon>
    </lineage>
</organism>
<dbReference type="HOGENOM" id="CLU_1415074_0_0_1"/>
<evidence type="ECO:0000313" key="1">
    <source>
        <dbReference type="EMBL" id="KDN61333.1"/>
    </source>
</evidence>
<dbReference type="InterPro" id="IPR014710">
    <property type="entry name" value="RmlC-like_jellyroll"/>
</dbReference>
<comment type="caution">
    <text evidence="1">The sequence shown here is derived from an EMBL/GenBank/DDBJ whole genome shotgun (WGS) entry which is preliminary data.</text>
</comment>
<gene>
    <name evidence="1" type="ORF">CSUB01_05271</name>
</gene>
<dbReference type="Proteomes" id="UP000027238">
    <property type="component" value="Unassembled WGS sequence"/>
</dbReference>
<sequence>MVRGMAESEVERALGLKVSHPGRAWVREHVVQNLPQSHDITAARQHLKKSAARGPHWHKVAEWALSTQGTTFNVADWLAQTPKDRLARNIGDDWSIFDKMPATNPYILTVATKTVAVNLDQPLLDNNSFVYYVLKGLPEVVSGNGSGFRKIDSPALEDSRLPCPLPVLMGRGLPSEASHPFLSRRLLVTAGR</sequence>
<dbReference type="InterPro" id="IPR011051">
    <property type="entry name" value="RmlC_Cupin_sf"/>
</dbReference>
<dbReference type="OrthoDB" id="10263073at2759"/>
<dbReference type="Gene3D" id="2.60.120.10">
    <property type="entry name" value="Jelly Rolls"/>
    <property type="match status" value="3"/>
</dbReference>
<accession>A0A066WWR1</accession>
<name>A0A066WWR1_COLSU</name>